<dbReference type="PROSITE" id="PS50297">
    <property type="entry name" value="ANK_REP_REGION"/>
    <property type="match status" value="1"/>
</dbReference>
<feature type="repeat" description="ANK" evidence="2">
    <location>
        <begin position="703"/>
        <end position="735"/>
    </location>
</feature>
<keyword evidence="2" id="KW-0040">ANK repeat</keyword>
<evidence type="ECO:0000256" key="2">
    <source>
        <dbReference type="PROSITE-ProRule" id="PRU00023"/>
    </source>
</evidence>
<dbReference type="SMART" id="SM00248">
    <property type="entry name" value="ANK"/>
    <property type="match status" value="5"/>
</dbReference>
<evidence type="ECO:0000313" key="5">
    <source>
        <dbReference type="EMBL" id="KAK1708194.1"/>
    </source>
</evidence>
<evidence type="ECO:0000256" key="3">
    <source>
        <dbReference type="SAM" id="MobiDB-lite"/>
    </source>
</evidence>
<reference evidence="5" key="1">
    <citation type="submission" date="2021-12" db="EMBL/GenBank/DDBJ databases">
        <title>Comparative genomics, transcriptomics and evolutionary studies reveal genomic signatures of adaptation to plant cell wall in hemibiotrophic fungi.</title>
        <authorList>
            <consortium name="DOE Joint Genome Institute"/>
            <person name="Baroncelli R."/>
            <person name="Diaz J.F."/>
            <person name="Benocci T."/>
            <person name="Peng M."/>
            <person name="Battaglia E."/>
            <person name="Haridas S."/>
            <person name="Andreopoulos W."/>
            <person name="Labutti K."/>
            <person name="Pangilinan J."/>
            <person name="Floch G.L."/>
            <person name="Makela M.R."/>
            <person name="Henrissat B."/>
            <person name="Grigoriev I.V."/>
            <person name="Crouch J.A."/>
            <person name="De Vries R.P."/>
            <person name="Sukno S.A."/>
            <person name="Thon M.R."/>
        </authorList>
    </citation>
    <scope>NUCLEOTIDE SEQUENCE</scope>
    <source>
        <strain evidence="5">CBS 112980</strain>
    </source>
</reference>
<dbReference type="PANTHER" id="PTHR46082">
    <property type="entry name" value="ATP/GTP-BINDING PROTEIN-RELATED"/>
    <property type="match status" value="1"/>
</dbReference>
<dbReference type="PROSITE" id="PS50088">
    <property type="entry name" value="ANK_REPEAT"/>
    <property type="match status" value="1"/>
</dbReference>
<dbReference type="Pfam" id="PF00023">
    <property type="entry name" value="Ank"/>
    <property type="match status" value="1"/>
</dbReference>
<keyword evidence="6" id="KW-1185">Reference proteome</keyword>
<dbReference type="GeneID" id="85396553"/>
<dbReference type="EMBL" id="JAHMHS010000199">
    <property type="protein sequence ID" value="KAK1708194.1"/>
    <property type="molecule type" value="Genomic_DNA"/>
</dbReference>
<protein>
    <recommendedName>
        <fullName evidence="4">Nephrocystin 3-like N-terminal domain-containing protein</fullName>
    </recommendedName>
</protein>
<sequence>MEFIAAQAFLDEKHEGPEALAHNNNNIYALGRIGKHNVVMAALPKSSYGTISAAVVARDMVHSFPNIRIGLMVGVGGGAPSRKHDIRLGDVVVGCPSGNIQYEYGKTIQNQAFVEIGHLNQPPQSLLTAVGGLEAEYGLDGHRINEDIENVLNRRPRLHKTHSLPISRADRLYKSDFTHPPTSSTDCSETCSTAHLVPRHELIDDEDNPAIHYGMIACSNHFMKDATKRDKLSSEINVLCFEMEAAGLMKHFPCLVIRGICENADTHKKKAWQRFAAMTAAAYAKDLLFQLVPSRIELETRRAKQIEGIRKWLDPPDTSVNINNARSLRHKGTCRWIFQLQALQEWNSGSRQHLWLHGLASCGKTILSTTLLDFLLSEGDRVVLQDKADGMFRWEGCQLDALEGCLNLEEIEEALKSLPRDLNEMYCRVLESIPKPRKDKTILFLQFLLYSEEPLTLTQAVDLLAIRQQGFNPIYRMPDPTGIPLYCPSLVSVIEVDLGPHGQNHQVIQLAHFSVKEFLLGCHWEEFRLINASISMTHKLLVYLMRSPKIPFNRPSSDDLYPQAAQWTTYAQLAESVENIAQEAAEFFQNDKYLQRWVDTSRLFEEGGETDNYMTSSLAIQDLRRTALSCACGLGLRETTKVLISRGVDLEIPVECNIAISACALSGLFDIAQLLLDRGVDINAVTEGCNPLQVAAVIDKQTRFGSALLAATHRRHTSVVRLLLEKGADYEVADNLQQSNSMAFENTRFKYMNRPKNGEDPLTVASKLGHIEIAQLLQKYRKPCNRPGTSWSRALATAIIRDHYHIIEMFVEAGADINAPVEEYGSLLNLALEKRRLKLIMNPERSKTPGVRAPRSEPFQLPSFQNSPKVRQIVS</sequence>
<dbReference type="Gene3D" id="3.40.50.1580">
    <property type="entry name" value="Nucleoside phosphorylase domain"/>
    <property type="match status" value="1"/>
</dbReference>
<dbReference type="Pfam" id="PF24883">
    <property type="entry name" value="NPHP3_N"/>
    <property type="match status" value="1"/>
</dbReference>
<name>A0AAD8X9N3_GLOAC</name>
<feature type="compositionally biased region" description="Polar residues" evidence="3">
    <location>
        <begin position="862"/>
        <end position="875"/>
    </location>
</feature>
<dbReference type="InterPro" id="IPR002110">
    <property type="entry name" value="Ankyrin_rpt"/>
</dbReference>
<dbReference type="GO" id="GO:0003824">
    <property type="term" value="F:catalytic activity"/>
    <property type="evidence" value="ECO:0007669"/>
    <property type="project" value="InterPro"/>
</dbReference>
<dbReference type="GO" id="GO:0009116">
    <property type="term" value="P:nucleoside metabolic process"/>
    <property type="evidence" value="ECO:0007669"/>
    <property type="project" value="InterPro"/>
</dbReference>
<dbReference type="Proteomes" id="UP001244207">
    <property type="component" value="Unassembled WGS sequence"/>
</dbReference>
<dbReference type="InterPro" id="IPR036770">
    <property type="entry name" value="Ankyrin_rpt-contain_sf"/>
</dbReference>
<dbReference type="SUPFAM" id="SSF53167">
    <property type="entry name" value="Purine and uridine phosphorylases"/>
    <property type="match status" value="1"/>
</dbReference>
<proteinExistence type="predicted"/>
<comment type="caution">
    <text evidence="5">The sequence shown here is derived from an EMBL/GenBank/DDBJ whole genome shotgun (WGS) entry which is preliminary data.</text>
</comment>
<dbReference type="RefSeq" id="XP_060358226.1">
    <property type="nucleotide sequence ID" value="XM_060512655.1"/>
</dbReference>
<keyword evidence="1" id="KW-0677">Repeat</keyword>
<accession>A0AAD8X9N3</accession>
<gene>
    <name evidence="5" type="ORF">BDZ83DRAFT_724440</name>
</gene>
<dbReference type="AlphaFoldDB" id="A0AAD8X9N3"/>
<dbReference type="SUPFAM" id="SSF48403">
    <property type="entry name" value="Ankyrin repeat"/>
    <property type="match status" value="1"/>
</dbReference>
<dbReference type="Gene3D" id="1.25.40.20">
    <property type="entry name" value="Ankyrin repeat-containing domain"/>
    <property type="match status" value="2"/>
</dbReference>
<evidence type="ECO:0000256" key="1">
    <source>
        <dbReference type="ARBA" id="ARBA00022737"/>
    </source>
</evidence>
<dbReference type="InterPro" id="IPR035994">
    <property type="entry name" value="Nucleoside_phosphorylase_sf"/>
</dbReference>
<dbReference type="InterPro" id="IPR056884">
    <property type="entry name" value="NPHP3-like_N"/>
</dbReference>
<feature type="domain" description="Nephrocystin 3-like N-terminal" evidence="4">
    <location>
        <begin position="332"/>
        <end position="382"/>
    </location>
</feature>
<evidence type="ECO:0000259" key="4">
    <source>
        <dbReference type="Pfam" id="PF24883"/>
    </source>
</evidence>
<evidence type="ECO:0000313" key="6">
    <source>
        <dbReference type="Proteomes" id="UP001244207"/>
    </source>
</evidence>
<organism evidence="5 6">
    <name type="scientific">Glomerella acutata</name>
    <name type="common">Colletotrichum acutatum</name>
    <dbReference type="NCBI Taxonomy" id="27357"/>
    <lineage>
        <taxon>Eukaryota</taxon>
        <taxon>Fungi</taxon>
        <taxon>Dikarya</taxon>
        <taxon>Ascomycota</taxon>
        <taxon>Pezizomycotina</taxon>
        <taxon>Sordariomycetes</taxon>
        <taxon>Hypocreomycetidae</taxon>
        <taxon>Glomerellales</taxon>
        <taxon>Glomerellaceae</taxon>
        <taxon>Colletotrichum</taxon>
        <taxon>Colletotrichum acutatum species complex</taxon>
    </lineage>
</organism>
<feature type="region of interest" description="Disordered" evidence="3">
    <location>
        <begin position="843"/>
        <end position="875"/>
    </location>
</feature>
<dbReference type="PANTHER" id="PTHR46082:SF11">
    <property type="entry name" value="AAA+ ATPASE DOMAIN-CONTAINING PROTEIN-RELATED"/>
    <property type="match status" value="1"/>
</dbReference>
<dbReference type="InterPro" id="IPR053137">
    <property type="entry name" value="NLR-like"/>
</dbReference>